<evidence type="ECO:0000256" key="3">
    <source>
        <dbReference type="ARBA" id="ARBA00022768"/>
    </source>
</evidence>
<accession>A0A7J8JX95</accession>
<dbReference type="InterPro" id="IPR054696">
    <property type="entry name" value="GTP-eEF1A_C"/>
</dbReference>
<keyword evidence="8" id="KW-1185">Reference proteome</keyword>
<keyword evidence="2" id="KW-0547">Nucleotide-binding</keyword>
<keyword evidence="3" id="KW-0251">Elongation factor</keyword>
<dbReference type="GO" id="GO:0005525">
    <property type="term" value="F:GTP binding"/>
    <property type="evidence" value="ECO:0007669"/>
    <property type="project" value="UniProtKB-KW"/>
</dbReference>
<dbReference type="Gene3D" id="2.40.30.10">
    <property type="entry name" value="Translation factors"/>
    <property type="match status" value="1"/>
</dbReference>
<keyword evidence="5" id="KW-0342">GTP-binding</keyword>
<dbReference type="PANTHER" id="PTHR44830:SF1">
    <property type="entry name" value="TR-TYPE G DOMAIN-CONTAINING PROTEIN"/>
    <property type="match status" value="1"/>
</dbReference>
<comment type="similarity">
    <text evidence="1">Belongs to the TRAFAC class translation factor GTPase superfamily. Classic translation factor GTPase family. EF-Tu/EF-1A subfamily.</text>
</comment>
<dbReference type="GO" id="GO:0003746">
    <property type="term" value="F:translation elongation factor activity"/>
    <property type="evidence" value="ECO:0007669"/>
    <property type="project" value="UniProtKB-KW"/>
</dbReference>
<evidence type="ECO:0000313" key="7">
    <source>
        <dbReference type="EMBL" id="KAF6500945.1"/>
    </source>
</evidence>
<comment type="caution">
    <text evidence="7">The sequence shown here is derived from an EMBL/GenBank/DDBJ whole genome shotgun (WGS) entry which is preliminary data.</text>
</comment>
<evidence type="ECO:0000256" key="2">
    <source>
        <dbReference type="ARBA" id="ARBA00022741"/>
    </source>
</evidence>
<proteinExistence type="inferred from homology"/>
<sequence>MAGGSNNDPPVEAAGFTAQVVILNHPSQISARDAPVLDYHTAHIAELKQKIDCHSGEKLRDGLKFLRSGDAAIVSKVPGEPMCAESLSGYPPLGCFAVRDMKQTPAVGIIRAADKKAVGAGNATKSGQKAQRLNEYYLQYSLVEEWFSWPFKFTSKIG</sequence>
<dbReference type="SUPFAM" id="SSF50465">
    <property type="entry name" value="EF-Tu/eEF-1alpha/eIF2-gamma C-terminal domain"/>
    <property type="match status" value="1"/>
</dbReference>
<dbReference type="InParanoid" id="A0A7J8JX95"/>
<dbReference type="Pfam" id="PF22594">
    <property type="entry name" value="GTP-eEF1A_C"/>
    <property type="match status" value="1"/>
</dbReference>
<dbReference type="EMBL" id="JACASF010000001">
    <property type="protein sequence ID" value="KAF6500945.1"/>
    <property type="molecule type" value="Genomic_DNA"/>
</dbReference>
<reference evidence="7 8" key="1">
    <citation type="journal article" date="2020" name="Nature">
        <title>Six reference-quality genomes reveal evolution of bat adaptations.</title>
        <authorList>
            <person name="Jebb D."/>
            <person name="Huang Z."/>
            <person name="Pippel M."/>
            <person name="Hughes G.M."/>
            <person name="Lavrichenko K."/>
            <person name="Devanna P."/>
            <person name="Winkler S."/>
            <person name="Jermiin L.S."/>
            <person name="Skirmuntt E.C."/>
            <person name="Katzourakis A."/>
            <person name="Burkitt-Gray L."/>
            <person name="Ray D.A."/>
            <person name="Sullivan K.A.M."/>
            <person name="Roscito J.G."/>
            <person name="Kirilenko B.M."/>
            <person name="Davalos L.M."/>
            <person name="Corthals A.P."/>
            <person name="Power M.L."/>
            <person name="Jones G."/>
            <person name="Ransome R.D."/>
            <person name="Dechmann D.K.N."/>
            <person name="Locatelli A.G."/>
            <person name="Puechmaille S.J."/>
            <person name="Fedrigo O."/>
            <person name="Jarvis E.D."/>
            <person name="Hiller M."/>
            <person name="Vernes S.C."/>
            <person name="Myers E.W."/>
            <person name="Teeling E.C."/>
        </authorList>
    </citation>
    <scope>NUCLEOTIDE SEQUENCE [LARGE SCALE GENOMIC DNA]</scope>
    <source>
        <strain evidence="7">MMolMol1</strain>
        <tissue evidence="7">Muscle</tissue>
    </source>
</reference>
<dbReference type="AlphaFoldDB" id="A0A7J8JX95"/>
<evidence type="ECO:0000256" key="4">
    <source>
        <dbReference type="ARBA" id="ARBA00022917"/>
    </source>
</evidence>
<organism evidence="7 8">
    <name type="scientific">Molossus molossus</name>
    <name type="common">Pallas' mastiff bat</name>
    <name type="synonym">Vespertilio molossus</name>
    <dbReference type="NCBI Taxonomy" id="27622"/>
    <lineage>
        <taxon>Eukaryota</taxon>
        <taxon>Metazoa</taxon>
        <taxon>Chordata</taxon>
        <taxon>Craniata</taxon>
        <taxon>Vertebrata</taxon>
        <taxon>Euteleostomi</taxon>
        <taxon>Mammalia</taxon>
        <taxon>Eutheria</taxon>
        <taxon>Laurasiatheria</taxon>
        <taxon>Chiroptera</taxon>
        <taxon>Yangochiroptera</taxon>
        <taxon>Molossidae</taxon>
        <taxon>Molossus</taxon>
    </lineage>
</organism>
<evidence type="ECO:0000259" key="6">
    <source>
        <dbReference type="Pfam" id="PF22594"/>
    </source>
</evidence>
<dbReference type="InterPro" id="IPR009001">
    <property type="entry name" value="Transl_elong_EF1A/Init_IF2_C"/>
</dbReference>
<name>A0A7J8JX95_MOLMO</name>
<feature type="domain" description="GTP-eEF1A C-terminal" evidence="6">
    <location>
        <begin position="16"/>
        <end position="111"/>
    </location>
</feature>
<evidence type="ECO:0000256" key="5">
    <source>
        <dbReference type="ARBA" id="ARBA00023134"/>
    </source>
</evidence>
<keyword evidence="4" id="KW-0648">Protein biosynthesis</keyword>
<gene>
    <name evidence="7" type="ORF">HJG59_007968</name>
</gene>
<protein>
    <recommendedName>
        <fullName evidence="6">GTP-eEF1A C-terminal domain-containing protein</fullName>
    </recommendedName>
</protein>
<evidence type="ECO:0000313" key="8">
    <source>
        <dbReference type="Proteomes" id="UP000550707"/>
    </source>
</evidence>
<dbReference type="CDD" id="cd03705">
    <property type="entry name" value="EF1_alpha_III"/>
    <property type="match status" value="1"/>
</dbReference>
<evidence type="ECO:0000256" key="1">
    <source>
        <dbReference type="ARBA" id="ARBA00007249"/>
    </source>
</evidence>
<dbReference type="FunFam" id="2.40.30.10:FF:000005">
    <property type="entry name" value="Elongation factor 1-alpha"/>
    <property type="match status" value="1"/>
</dbReference>
<dbReference type="Proteomes" id="UP000550707">
    <property type="component" value="Unassembled WGS sequence"/>
</dbReference>
<dbReference type="PANTHER" id="PTHR44830">
    <property type="entry name" value="ELONGATION FACTOR 1 ALPHA"/>
    <property type="match status" value="1"/>
</dbReference>